<dbReference type="NCBIfam" id="NF001484">
    <property type="entry name" value="PRK00331.1"/>
    <property type="match status" value="1"/>
</dbReference>
<dbReference type="GO" id="GO:0005829">
    <property type="term" value="C:cytosol"/>
    <property type="evidence" value="ECO:0007669"/>
    <property type="project" value="TreeGrafter"/>
</dbReference>
<protein>
    <recommendedName>
        <fullName evidence="3">Glutamine--fructose-6-phosphate aminotransferase [isomerizing]</fullName>
        <ecNumber evidence="2">2.6.1.16</ecNumber>
    </recommendedName>
</protein>
<feature type="domain" description="SIS" evidence="6">
    <location>
        <begin position="277"/>
        <end position="417"/>
    </location>
</feature>
<dbReference type="InterPro" id="IPR029055">
    <property type="entry name" value="Ntn_hydrolases_N"/>
</dbReference>
<proteinExistence type="predicted"/>
<evidence type="ECO:0000256" key="2">
    <source>
        <dbReference type="ARBA" id="ARBA00012916"/>
    </source>
</evidence>
<dbReference type="GO" id="GO:0006047">
    <property type="term" value="P:UDP-N-acetylglucosamine metabolic process"/>
    <property type="evidence" value="ECO:0007669"/>
    <property type="project" value="TreeGrafter"/>
</dbReference>
<comment type="caution">
    <text evidence="7">The sequence shown here is derived from an EMBL/GenBank/DDBJ whole genome shotgun (WGS) entry which is preliminary data.</text>
</comment>
<feature type="domain" description="SIS" evidence="6">
    <location>
        <begin position="450"/>
        <end position="589"/>
    </location>
</feature>
<evidence type="ECO:0000313" key="7">
    <source>
        <dbReference type="EMBL" id="TJZ74750.1"/>
    </source>
</evidence>
<gene>
    <name evidence="7" type="primary">glmS</name>
    <name evidence="7" type="ORF">FAZ21_07195</name>
</gene>
<evidence type="ECO:0000313" key="8">
    <source>
        <dbReference type="Proteomes" id="UP000310016"/>
    </source>
</evidence>
<dbReference type="EMBL" id="SUMF01000005">
    <property type="protein sequence ID" value="TJZ74750.1"/>
    <property type="molecule type" value="Genomic_DNA"/>
</dbReference>
<dbReference type="SUPFAM" id="SSF56235">
    <property type="entry name" value="N-terminal nucleophile aminohydrolases (Ntn hydrolases)"/>
    <property type="match status" value="1"/>
</dbReference>
<dbReference type="PANTHER" id="PTHR10937:SF0">
    <property type="entry name" value="GLUTAMINE--FRUCTOSE-6-PHOSPHATE TRANSAMINASE (ISOMERIZING)"/>
    <property type="match status" value="1"/>
</dbReference>
<evidence type="ECO:0000259" key="6">
    <source>
        <dbReference type="PROSITE" id="PS51464"/>
    </source>
</evidence>
<sequence length="599" mass="64887">MSNLVGAVCSGSAAEILRKAVERLSADGYGEVGWLSAGGGDMVHGREPLRVGALASRWAALEAHSVILRLDWQAQPGEGHEAKLESQIAVQFRGAIANTAPVADHLLVQGITPLDLKPASLFAALLRWHLTLQPDLLRAVHAAVHELKGVFSCAVMSRAHPQQIICATQHAQMLLAATPTGTLFADQVTPLQPLANEFIRLEHGDVARLTPDRIDIIDIRAMQAHRVPEQIRPDALVPDFFQHYMEKEIREQPIILADSLGQQGLAPDLATMLGDEAARNLPSVESVVLIGVGSSGHAALTARYWIEALTGLPTSVETASEYRFREAAMPRRALVIGISQSGETIDTLAAIAQAQKLGALYTLAISNVADSSLMRATHFGYCTEAGPEIGVTSTKSFTTQLLALYRLALGLSRALGFVTNAELATIESELAQLPESVNEVLRLEPQFAQWAHRLVDHPLLLCTARHMLYPIAMEGAHKFQEVAYLHAEGYPGGELKHGPLALVDRDLPVVACMPWNRHAEKLLTNLQEVRARRGELFVLSDAALAAGERFNAIRMPAGLRGLNPILYAVAMQMLAYRAALNLGTEIDSPRNLTKAAINE</sequence>
<evidence type="ECO:0000256" key="4">
    <source>
        <dbReference type="ARBA" id="ARBA00022737"/>
    </source>
</evidence>
<dbReference type="GO" id="GO:0097367">
    <property type="term" value="F:carbohydrate derivative binding"/>
    <property type="evidence" value="ECO:0007669"/>
    <property type="project" value="InterPro"/>
</dbReference>
<evidence type="ECO:0000256" key="5">
    <source>
        <dbReference type="ARBA" id="ARBA00022962"/>
    </source>
</evidence>
<dbReference type="GO" id="GO:0004360">
    <property type="term" value="F:glutamine-fructose-6-phosphate transaminase (isomerizing) activity"/>
    <property type="evidence" value="ECO:0007669"/>
    <property type="project" value="UniProtKB-EC"/>
</dbReference>
<dbReference type="Gene3D" id="3.40.50.10490">
    <property type="entry name" value="Glucose-6-phosphate isomerase like protein, domain 1"/>
    <property type="match status" value="2"/>
</dbReference>
<dbReference type="PANTHER" id="PTHR10937">
    <property type="entry name" value="GLUCOSAMINE--FRUCTOSE-6-PHOSPHATE AMINOTRANSFERASE, ISOMERIZING"/>
    <property type="match status" value="1"/>
</dbReference>
<dbReference type="EC" id="2.6.1.16" evidence="2"/>
<evidence type="ECO:0000256" key="1">
    <source>
        <dbReference type="ARBA" id="ARBA00001031"/>
    </source>
</evidence>
<dbReference type="GO" id="GO:0006487">
    <property type="term" value="P:protein N-linked glycosylation"/>
    <property type="evidence" value="ECO:0007669"/>
    <property type="project" value="TreeGrafter"/>
</dbReference>
<dbReference type="CDD" id="cd05008">
    <property type="entry name" value="SIS_GlmS_GlmD_1"/>
    <property type="match status" value="1"/>
</dbReference>
<accession>A0A4U0Q299</accession>
<name>A0A4U0Q299_9NEIS</name>
<comment type="catalytic activity">
    <reaction evidence="1">
        <text>D-fructose 6-phosphate + L-glutamine = D-glucosamine 6-phosphate + L-glutamate</text>
        <dbReference type="Rhea" id="RHEA:13237"/>
        <dbReference type="ChEBI" id="CHEBI:29985"/>
        <dbReference type="ChEBI" id="CHEBI:58359"/>
        <dbReference type="ChEBI" id="CHEBI:58725"/>
        <dbReference type="ChEBI" id="CHEBI:61527"/>
        <dbReference type="EC" id="2.6.1.16"/>
    </reaction>
</comment>
<dbReference type="Gene3D" id="3.60.20.10">
    <property type="entry name" value="Glutamine Phosphoribosylpyrophosphate, subunit 1, domain 1"/>
    <property type="match status" value="1"/>
</dbReference>
<keyword evidence="7" id="KW-0032">Aminotransferase</keyword>
<dbReference type="OrthoDB" id="9761808at2"/>
<dbReference type="NCBIfam" id="TIGR01135">
    <property type="entry name" value="glmS"/>
    <property type="match status" value="1"/>
</dbReference>
<dbReference type="InterPro" id="IPR035466">
    <property type="entry name" value="GlmS/AgaS_SIS"/>
</dbReference>
<dbReference type="InterPro" id="IPR005855">
    <property type="entry name" value="GFAT"/>
</dbReference>
<keyword evidence="4" id="KW-0677">Repeat</keyword>
<dbReference type="InterPro" id="IPR035490">
    <property type="entry name" value="GlmS/FrlB_SIS"/>
</dbReference>
<dbReference type="InterPro" id="IPR001347">
    <property type="entry name" value="SIS_dom"/>
</dbReference>
<dbReference type="Pfam" id="PF01380">
    <property type="entry name" value="SIS"/>
    <property type="match status" value="2"/>
</dbReference>
<dbReference type="Proteomes" id="UP000310016">
    <property type="component" value="Unassembled WGS sequence"/>
</dbReference>
<dbReference type="GO" id="GO:0006002">
    <property type="term" value="P:fructose 6-phosphate metabolic process"/>
    <property type="evidence" value="ECO:0007669"/>
    <property type="project" value="TreeGrafter"/>
</dbReference>
<organism evidence="7 8">
    <name type="scientific">Chitiniphilus eburneus</name>
    <dbReference type="NCBI Taxonomy" id="2571148"/>
    <lineage>
        <taxon>Bacteria</taxon>
        <taxon>Pseudomonadati</taxon>
        <taxon>Pseudomonadota</taxon>
        <taxon>Betaproteobacteria</taxon>
        <taxon>Neisseriales</taxon>
        <taxon>Chitinibacteraceae</taxon>
        <taxon>Chitiniphilus</taxon>
    </lineage>
</organism>
<dbReference type="PROSITE" id="PS51464">
    <property type="entry name" value="SIS"/>
    <property type="match status" value="2"/>
</dbReference>
<reference evidence="7 8" key="1">
    <citation type="submission" date="2019-04" db="EMBL/GenBank/DDBJ databases">
        <title>Chitiniphilus eburnea sp. nov., a novel chitinolytic bacterium isolated from aquaculture sludge.</title>
        <authorList>
            <person name="Sheng M."/>
        </authorList>
    </citation>
    <scope>NUCLEOTIDE SEQUENCE [LARGE SCALE GENOMIC DNA]</scope>
    <source>
        <strain evidence="7 8">HX-2-15</strain>
    </source>
</reference>
<keyword evidence="7" id="KW-0808">Transferase</keyword>
<keyword evidence="8" id="KW-1185">Reference proteome</keyword>
<dbReference type="AlphaFoldDB" id="A0A4U0Q299"/>
<dbReference type="InterPro" id="IPR046348">
    <property type="entry name" value="SIS_dom_sf"/>
</dbReference>
<keyword evidence="5" id="KW-0315">Glutamine amidotransferase</keyword>
<dbReference type="CDD" id="cd05009">
    <property type="entry name" value="SIS_GlmS_GlmD_2"/>
    <property type="match status" value="1"/>
</dbReference>
<dbReference type="RefSeq" id="WP_136772607.1">
    <property type="nucleotide sequence ID" value="NZ_CP156074.1"/>
</dbReference>
<dbReference type="SUPFAM" id="SSF53697">
    <property type="entry name" value="SIS domain"/>
    <property type="match status" value="1"/>
</dbReference>
<evidence type="ECO:0000256" key="3">
    <source>
        <dbReference type="ARBA" id="ARBA00016090"/>
    </source>
</evidence>